<dbReference type="AlphaFoldDB" id="A0A9N9XJ96"/>
<dbReference type="EMBL" id="OU900094">
    <property type="protein sequence ID" value="CAG9853996.1"/>
    <property type="molecule type" value="Genomic_DNA"/>
</dbReference>
<organism evidence="1 2">
    <name type="scientific">Phyllotreta striolata</name>
    <name type="common">Striped flea beetle</name>
    <name type="synonym">Crioceris striolata</name>
    <dbReference type="NCBI Taxonomy" id="444603"/>
    <lineage>
        <taxon>Eukaryota</taxon>
        <taxon>Metazoa</taxon>
        <taxon>Ecdysozoa</taxon>
        <taxon>Arthropoda</taxon>
        <taxon>Hexapoda</taxon>
        <taxon>Insecta</taxon>
        <taxon>Pterygota</taxon>
        <taxon>Neoptera</taxon>
        <taxon>Endopterygota</taxon>
        <taxon>Coleoptera</taxon>
        <taxon>Polyphaga</taxon>
        <taxon>Cucujiformia</taxon>
        <taxon>Chrysomeloidea</taxon>
        <taxon>Chrysomelidae</taxon>
        <taxon>Galerucinae</taxon>
        <taxon>Alticini</taxon>
        <taxon>Phyllotreta</taxon>
    </lineage>
</organism>
<gene>
    <name evidence="1" type="ORF">PHYEVI_LOCUS463</name>
</gene>
<sequence>MRDIKYIIIPKGTFDPEKISIVKIPSLTQIDGPLIVVPTKRQKILGYNSLKSLTTPEEIYYESPANQQFAPYDFYRKETIQNIPLLNQDPLTLGYLNIPNIINNITHRNKANKANLSKTSEIIQTESSSSISIQIISQGNLQDSNGCECNAITRNVSTQKYLRVSHVACGNSFFKMLSDASCGPDNYASIIARNKTHKSKSTVRFDVSVRCETVPKNPVTDTDETLKRAKLLLKCLNKKRLKEVCCE</sequence>
<protein>
    <submittedName>
        <fullName evidence="1">Uncharacterized protein</fullName>
    </submittedName>
</protein>
<reference evidence="1" key="1">
    <citation type="submission" date="2022-01" db="EMBL/GenBank/DDBJ databases">
        <authorList>
            <person name="King R."/>
        </authorList>
    </citation>
    <scope>NUCLEOTIDE SEQUENCE</scope>
</reference>
<dbReference type="OrthoDB" id="10666502at2759"/>
<proteinExistence type="predicted"/>
<keyword evidence="2" id="KW-1185">Reference proteome</keyword>
<accession>A0A9N9XJ96</accession>
<name>A0A9N9XJ96_PHYSR</name>
<evidence type="ECO:0000313" key="1">
    <source>
        <dbReference type="EMBL" id="CAG9853996.1"/>
    </source>
</evidence>
<dbReference type="Proteomes" id="UP001153712">
    <property type="component" value="Chromosome 1"/>
</dbReference>
<evidence type="ECO:0000313" key="2">
    <source>
        <dbReference type="Proteomes" id="UP001153712"/>
    </source>
</evidence>